<dbReference type="EMBL" id="CAFABA010000048">
    <property type="protein sequence ID" value="CAB4829837.1"/>
    <property type="molecule type" value="Genomic_DNA"/>
</dbReference>
<dbReference type="Gene3D" id="3.20.20.30">
    <property type="entry name" value="Luciferase-like domain"/>
    <property type="match status" value="1"/>
</dbReference>
<keyword evidence="1" id="KW-0560">Oxidoreductase</keyword>
<evidence type="ECO:0000313" key="6">
    <source>
        <dbReference type="EMBL" id="CAB4892857.1"/>
    </source>
</evidence>
<evidence type="ECO:0000259" key="3">
    <source>
        <dbReference type="Pfam" id="PF00296"/>
    </source>
</evidence>
<protein>
    <submittedName>
        <fullName evidence="6">Unannotated protein</fullName>
    </submittedName>
</protein>
<dbReference type="EMBL" id="CAEZYR010000006">
    <property type="protein sequence ID" value="CAB4727923.1"/>
    <property type="molecule type" value="Genomic_DNA"/>
</dbReference>
<dbReference type="GO" id="GO:0005829">
    <property type="term" value="C:cytosol"/>
    <property type="evidence" value="ECO:0007669"/>
    <property type="project" value="TreeGrafter"/>
</dbReference>
<dbReference type="GO" id="GO:0016705">
    <property type="term" value="F:oxidoreductase activity, acting on paired donors, with incorporation or reduction of molecular oxygen"/>
    <property type="evidence" value="ECO:0007669"/>
    <property type="project" value="InterPro"/>
</dbReference>
<evidence type="ECO:0000313" key="5">
    <source>
        <dbReference type="EMBL" id="CAB4829837.1"/>
    </source>
</evidence>
<evidence type="ECO:0000313" key="4">
    <source>
        <dbReference type="EMBL" id="CAB4727923.1"/>
    </source>
</evidence>
<dbReference type="GO" id="GO:0004497">
    <property type="term" value="F:monooxygenase activity"/>
    <property type="evidence" value="ECO:0007669"/>
    <property type="project" value="UniProtKB-KW"/>
</dbReference>
<dbReference type="EMBL" id="CAFBMH010000008">
    <property type="protein sequence ID" value="CAB4892857.1"/>
    <property type="molecule type" value="Genomic_DNA"/>
</dbReference>
<sequence>MLLSPHDLPPVAVVDEMLIDARLAEDAGFDGVLLSEHHGGLAGYLPNPLQFVGWALGATARVWGAPCPLLLPLRPSGLVAEETAWLAARFPGRVGLGVAVGAAPADFEVAGVPFEERSSRYRAALGELVGALRGHAAAPLGGDPALQRCREHPVPVVCATTTKFGVRVAAAVGAGVMLDGLSPLAWSIELAAAYREAGGLGPVVLSRRAWLGDAPVSAAADDAQRYAAFTPANDHERMVAGDSMLTDHDAAELAGLLAAALDATSADCLSLRFNLPGTAPSAVREQIARFGAEVLPLLRVAAT</sequence>
<dbReference type="InterPro" id="IPR036661">
    <property type="entry name" value="Luciferase-like_sf"/>
</dbReference>
<dbReference type="PANTHER" id="PTHR30137">
    <property type="entry name" value="LUCIFERASE-LIKE MONOOXYGENASE"/>
    <property type="match status" value="1"/>
</dbReference>
<organism evidence="6">
    <name type="scientific">freshwater metagenome</name>
    <dbReference type="NCBI Taxonomy" id="449393"/>
    <lineage>
        <taxon>unclassified sequences</taxon>
        <taxon>metagenomes</taxon>
        <taxon>ecological metagenomes</taxon>
    </lineage>
</organism>
<proteinExistence type="predicted"/>
<dbReference type="EMBL" id="CAFBOS010000058">
    <property type="protein sequence ID" value="CAB4993398.1"/>
    <property type="molecule type" value="Genomic_DNA"/>
</dbReference>
<keyword evidence="2" id="KW-0503">Monooxygenase</keyword>
<evidence type="ECO:0000313" key="7">
    <source>
        <dbReference type="EMBL" id="CAB4993398.1"/>
    </source>
</evidence>
<accession>A0A6J7FBU1</accession>
<dbReference type="AlphaFoldDB" id="A0A6J7FBU1"/>
<dbReference type="SUPFAM" id="SSF51679">
    <property type="entry name" value="Bacterial luciferase-like"/>
    <property type="match status" value="1"/>
</dbReference>
<dbReference type="InterPro" id="IPR011251">
    <property type="entry name" value="Luciferase-like_dom"/>
</dbReference>
<name>A0A6J7FBU1_9ZZZZ</name>
<evidence type="ECO:0000256" key="2">
    <source>
        <dbReference type="ARBA" id="ARBA00023033"/>
    </source>
</evidence>
<gene>
    <name evidence="4" type="ORF">UFOPK2754_00281</name>
    <name evidence="5" type="ORF">UFOPK3139_01343</name>
    <name evidence="6" type="ORF">UFOPK3543_00401</name>
    <name evidence="7" type="ORF">UFOPK3967_01161</name>
</gene>
<dbReference type="Pfam" id="PF00296">
    <property type="entry name" value="Bac_luciferase"/>
    <property type="match status" value="1"/>
</dbReference>
<reference evidence="6" key="1">
    <citation type="submission" date="2020-05" db="EMBL/GenBank/DDBJ databases">
        <authorList>
            <person name="Chiriac C."/>
            <person name="Salcher M."/>
            <person name="Ghai R."/>
            <person name="Kavagutti S V."/>
        </authorList>
    </citation>
    <scope>NUCLEOTIDE SEQUENCE</scope>
</reference>
<dbReference type="InterPro" id="IPR050766">
    <property type="entry name" value="Bact_Lucif_Oxidored"/>
</dbReference>
<evidence type="ECO:0000256" key="1">
    <source>
        <dbReference type="ARBA" id="ARBA00023002"/>
    </source>
</evidence>
<dbReference type="PANTHER" id="PTHR30137:SF8">
    <property type="entry name" value="BLR5498 PROTEIN"/>
    <property type="match status" value="1"/>
</dbReference>
<feature type="domain" description="Luciferase-like" evidence="3">
    <location>
        <begin position="14"/>
        <end position="252"/>
    </location>
</feature>